<evidence type="ECO:0000313" key="2">
    <source>
        <dbReference type="Proteomes" id="UP000254834"/>
    </source>
</evidence>
<reference evidence="1 2" key="1">
    <citation type="submission" date="2017-12" db="EMBL/GenBank/DDBJ databases">
        <title>Chromulinavorax destructans is a abundant pathogen of dominant heterotrophic picoflagllates.</title>
        <authorList>
            <person name="Deeg C.M."/>
            <person name="Zimmer M."/>
            <person name="Suttle C.A."/>
        </authorList>
    </citation>
    <scope>NUCLEOTIDE SEQUENCE [LARGE SCALE GENOMIC DNA]</scope>
    <source>
        <strain evidence="1 2">SeV1</strain>
    </source>
</reference>
<dbReference type="AlphaFoldDB" id="A0A345ZBC2"/>
<evidence type="ECO:0008006" key="3">
    <source>
        <dbReference type="Google" id="ProtNLM"/>
    </source>
</evidence>
<proteinExistence type="predicted"/>
<name>A0A345ZBC2_9BACT</name>
<keyword evidence="2" id="KW-1185">Reference proteome</keyword>
<dbReference type="Proteomes" id="UP000254834">
    <property type="component" value="Chromosome"/>
</dbReference>
<organism evidence="1 2">
    <name type="scientific">Candidatus Chromulinivorax destructor</name>
    <dbReference type="NCBI Taxonomy" id="2066483"/>
    <lineage>
        <taxon>Bacteria</taxon>
        <taxon>Candidatus Babelota</taxon>
        <taxon>Candidatus Babeliae</taxon>
        <taxon>Candidatus Babeliales</taxon>
        <taxon>Candidatus Chromulinivoraceae</taxon>
        <taxon>Candidatus Chromulinivorax</taxon>
    </lineage>
</organism>
<dbReference type="KEGG" id="cdes:C0J27_02420"/>
<gene>
    <name evidence="1" type="ORF">C0J27_02420</name>
</gene>
<protein>
    <recommendedName>
        <fullName evidence="3">GerMN domain-containing protein</fullName>
    </recommendedName>
</protein>
<sequence length="179" mass="20879">MKYFTTACLVIVSCIAGVILYAYQKEWIIIVPPYQTAVYQPEDTDEHLEHRTISLFFFKHHQWSKEDITIIWSSDASYNVKTILNSWFMLLEDEKIIDKDIQVVSAIISPAKELFISLSKEPFNKQDATYIKLMIVQGLLKTLYENKVPVQSVRFLIHHQPLLDDHLNFSISWPLSGFL</sequence>
<dbReference type="EMBL" id="CP025544">
    <property type="protein sequence ID" value="AXK60589.1"/>
    <property type="molecule type" value="Genomic_DNA"/>
</dbReference>
<evidence type="ECO:0000313" key="1">
    <source>
        <dbReference type="EMBL" id="AXK60589.1"/>
    </source>
</evidence>
<accession>A0A345ZBC2</accession>
<dbReference type="RefSeq" id="WP_115585604.1">
    <property type="nucleotide sequence ID" value="NZ_CP025544.1"/>
</dbReference>